<evidence type="ECO:0000313" key="2">
    <source>
        <dbReference type="EMBL" id="URD96865.1"/>
    </source>
</evidence>
<dbReference type="InterPro" id="IPR001563">
    <property type="entry name" value="Peptidase_S10"/>
</dbReference>
<dbReference type="InterPro" id="IPR029058">
    <property type="entry name" value="AB_hydrolase_fold"/>
</dbReference>
<proteinExistence type="inferred from homology"/>
<dbReference type="EMBL" id="CP097506">
    <property type="protein sequence ID" value="URD96865.1"/>
    <property type="molecule type" value="Genomic_DNA"/>
</dbReference>
<organism evidence="2 3">
    <name type="scientific">Musa troglodytarum</name>
    <name type="common">fe'i banana</name>
    <dbReference type="NCBI Taxonomy" id="320322"/>
    <lineage>
        <taxon>Eukaryota</taxon>
        <taxon>Viridiplantae</taxon>
        <taxon>Streptophyta</taxon>
        <taxon>Embryophyta</taxon>
        <taxon>Tracheophyta</taxon>
        <taxon>Spermatophyta</taxon>
        <taxon>Magnoliopsida</taxon>
        <taxon>Liliopsida</taxon>
        <taxon>Zingiberales</taxon>
        <taxon>Musaceae</taxon>
        <taxon>Musa</taxon>
    </lineage>
</organism>
<gene>
    <name evidence="2" type="ORF">MUK42_36592</name>
</gene>
<evidence type="ECO:0000256" key="1">
    <source>
        <dbReference type="ARBA" id="ARBA00009431"/>
    </source>
</evidence>
<dbReference type="GO" id="GO:0006508">
    <property type="term" value="P:proteolysis"/>
    <property type="evidence" value="ECO:0007669"/>
    <property type="project" value="InterPro"/>
</dbReference>
<comment type="similarity">
    <text evidence="1">Belongs to the peptidase S10 family.</text>
</comment>
<dbReference type="PANTHER" id="PTHR11802">
    <property type="entry name" value="SERINE PROTEASE FAMILY S10 SERINE CARBOXYPEPTIDASE"/>
    <property type="match status" value="1"/>
</dbReference>
<dbReference type="Gene3D" id="3.40.50.1820">
    <property type="entry name" value="alpha/beta hydrolase"/>
    <property type="match status" value="1"/>
</dbReference>
<dbReference type="GO" id="GO:0005773">
    <property type="term" value="C:vacuole"/>
    <property type="evidence" value="ECO:0007669"/>
    <property type="project" value="TreeGrafter"/>
</dbReference>
<protein>
    <submittedName>
        <fullName evidence="2">Serine carboxypeptidase</fullName>
    </submittedName>
</protein>
<reference evidence="2" key="1">
    <citation type="submission" date="2022-05" db="EMBL/GenBank/DDBJ databases">
        <title>The Musa troglodytarum L. genome provides insights into the mechanism of non-climacteric behaviour and enrichment of carotenoids.</title>
        <authorList>
            <person name="Wang J."/>
        </authorList>
    </citation>
    <scope>NUCLEOTIDE SEQUENCE</scope>
    <source>
        <tissue evidence="2">Leaf</tissue>
    </source>
</reference>
<sequence>SFALTDGGEVDYKASKQQQADRVVWLPGQPLVNFGHCASYVTVNQSHGRALFYWFFEATHAPKKKQLLLWLNGGPGCSSIGYGAAGELGPFLIQKGVPELVFNEHSWNKEANLLLLESPVGVGFSYTKTASDLRDRGDKVTAEDSYIFLLNRFKRFPQFQIS</sequence>
<dbReference type="Proteomes" id="UP001055439">
    <property type="component" value="Chromosome 4"/>
</dbReference>
<accession>A0A9E7FHQ7</accession>
<dbReference type="SUPFAM" id="SSF53474">
    <property type="entry name" value="alpha/beta-Hydrolases"/>
    <property type="match status" value="1"/>
</dbReference>
<dbReference type="PANTHER" id="PTHR11802:SF31">
    <property type="entry name" value="SERINE CARBOXYPEPTIDASE-LIKE 34"/>
    <property type="match status" value="1"/>
</dbReference>
<feature type="non-terminal residue" evidence="2">
    <location>
        <position position="1"/>
    </location>
</feature>
<keyword evidence="2" id="KW-0645">Protease</keyword>
<dbReference type="AlphaFoldDB" id="A0A9E7FHQ7"/>
<dbReference type="OrthoDB" id="443318at2759"/>
<name>A0A9E7FHQ7_9LILI</name>
<keyword evidence="3" id="KW-1185">Reference proteome</keyword>
<keyword evidence="2" id="KW-0121">Carboxypeptidase</keyword>
<keyword evidence="2" id="KW-0378">Hydrolase</keyword>
<dbReference type="PRINTS" id="PR00724">
    <property type="entry name" value="CRBOXYPTASEC"/>
</dbReference>
<evidence type="ECO:0000313" key="3">
    <source>
        <dbReference type="Proteomes" id="UP001055439"/>
    </source>
</evidence>
<dbReference type="Pfam" id="PF00450">
    <property type="entry name" value="Peptidase_S10"/>
    <property type="match status" value="1"/>
</dbReference>
<dbReference type="GO" id="GO:0004185">
    <property type="term" value="F:serine-type carboxypeptidase activity"/>
    <property type="evidence" value="ECO:0007669"/>
    <property type="project" value="InterPro"/>
</dbReference>